<dbReference type="EMBL" id="PGOL01004775">
    <property type="protein sequence ID" value="PKI36596.1"/>
    <property type="molecule type" value="Genomic_DNA"/>
</dbReference>
<accession>A0A2I0HZB5</accession>
<protein>
    <submittedName>
        <fullName evidence="1">Uncharacterized protein</fullName>
    </submittedName>
</protein>
<keyword evidence="2" id="KW-1185">Reference proteome</keyword>
<name>A0A2I0HZB5_PUNGR</name>
<evidence type="ECO:0000313" key="1">
    <source>
        <dbReference type="EMBL" id="PKI36596.1"/>
    </source>
</evidence>
<proteinExistence type="predicted"/>
<sequence length="131" mass="14293">MTIRCSFELRTLNTRSIEIRISSRTSLMTRGTHGLPLGSRPFAQTALLLWVIRVNSKLFSPNDHTATFGGLLGVGSHRPYSKIPSRASRRAVSFRTANWVSSQVETALVGSVASIHVCSSQNSPKLDLAVV</sequence>
<comment type="caution">
    <text evidence="1">The sequence shown here is derived from an EMBL/GenBank/DDBJ whole genome shotgun (WGS) entry which is preliminary data.</text>
</comment>
<organism evidence="1 2">
    <name type="scientific">Punica granatum</name>
    <name type="common">Pomegranate</name>
    <dbReference type="NCBI Taxonomy" id="22663"/>
    <lineage>
        <taxon>Eukaryota</taxon>
        <taxon>Viridiplantae</taxon>
        <taxon>Streptophyta</taxon>
        <taxon>Embryophyta</taxon>
        <taxon>Tracheophyta</taxon>
        <taxon>Spermatophyta</taxon>
        <taxon>Magnoliopsida</taxon>
        <taxon>eudicotyledons</taxon>
        <taxon>Gunneridae</taxon>
        <taxon>Pentapetalae</taxon>
        <taxon>rosids</taxon>
        <taxon>malvids</taxon>
        <taxon>Myrtales</taxon>
        <taxon>Lythraceae</taxon>
        <taxon>Punica</taxon>
    </lineage>
</organism>
<dbReference type="AlphaFoldDB" id="A0A2I0HZB5"/>
<dbReference type="Proteomes" id="UP000233551">
    <property type="component" value="Unassembled WGS sequence"/>
</dbReference>
<reference evidence="1 2" key="1">
    <citation type="submission" date="2017-11" db="EMBL/GenBank/DDBJ databases">
        <title>De-novo sequencing of pomegranate (Punica granatum L.) genome.</title>
        <authorList>
            <person name="Akparov Z."/>
            <person name="Amiraslanov A."/>
            <person name="Hajiyeva S."/>
            <person name="Abbasov M."/>
            <person name="Kaur K."/>
            <person name="Hamwieh A."/>
            <person name="Solovyev V."/>
            <person name="Salamov A."/>
            <person name="Braich B."/>
            <person name="Kosarev P."/>
            <person name="Mahmoud A."/>
            <person name="Hajiyev E."/>
            <person name="Babayeva S."/>
            <person name="Izzatullayeva V."/>
            <person name="Mammadov A."/>
            <person name="Mammadov A."/>
            <person name="Sharifova S."/>
            <person name="Ojaghi J."/>
            <person name="Eynullazada K."/>
            <person name="Bayramov B."/>
            <person name="Abdulazimova A."/>
            <person name="Shahmuradov I."/>
        </authorList>
    </citation>
    <scope>NUCLEOTIDE SEQUENCE [LARGE SCALE GENOMIC DNA]</scope>
    <source>
        <strain evidence="2">cv. AG2017</strain>
        <tissue evidence="1">Leaf</tissue>
    </source>
</reference>
<evidence type="ECO:0000313" key="2">
    <source>
        <dbReference type="Proteomes" id="UP000233551"/>
    </source>
</evidence>
<gene>
    <name evidence="1" type="ORF">CRG98_043016</name>
</gene>